<reference evidence="1" key="1">
    <citation type="journal article" date="2020" name="Nature">
        <title>Giant virus diversity and host interactions through global metagenomics.</title>
        <authorList>
            <person name="Schulz F."/>
            <person name="Roux S."/>
            <person name="Paez-Espino D."/>
            <person name="Jungbluth S."/>
            <person name="Walsh D.A."/>
            <person name="Denef V.J."/>
            <person name="McMahon K.D."/>
            <person name="Konstantinidis K.T."/>
            <person name="Eloe-Fadrosh E.A."/>
            <person name="Kyrpides N.C."/>
            <person name="Woyke T."/>
        </authorList>
    </citation>
    <scope>NUCLEOTIDE SEQUENCE</scope>
    <source>
        <strain evidence="1">GVMAG-S-3300013094-100</strain>
    </source>
</reference>
<dbReference type="EMBL" id="MN740980">
    <property type="protein sequence ID" value="QHU21136.1"/>
    <property type="molecule type" value="Genomic_DNA"/>
</dbReference>
<accession>A0A6C0KVH6</accession>
<protein>
    <recommendedName>
        <fullName evidence="2">Glycosyltransferase</fullName>
    </recommendedName>
</protein>
<dbReference type="AlphaFoldDB" id="A0A6C0KVH6"/>
<name>A0A6C0KVH6_9ZZZZ</name>
<evidence type="ECO:0000313" key="1">
    <source>
        <dbReference type="EMBL" id="QHU21136.1"/>
    </source>
</evidence>
<evidence type="ECO:0008006" key="2">
    <source>
        <dbReference type="Google" id="ProtNLM"/>
    </source>
</evidence>
<organism evidence="1">
    <name type="scientific">viral metagenome</name>
    <dbReference type="NCBI Taxonomy" id="1070528"/>
    <lineage>
        <taxon>unclassified sequences</taxon>
        <taxon>metagenomes</taxon>
        <taxon>organismal metagenomes</taxon>
    </lineage>
</organism>
<dbReference type="Gene3D" id="3.40.50.11350">
    <property type="match status" value="1"/>
</dbReference>
<sequence>MFLYELACNSGFGDRILDLISILVISRIYGNDICVKWNPGNKFPGFNRTYNTNLFTIDRCHWAKEEDYNKFIDIQSIIGKDKCIWGNYMFQFMSKGIIQNQIFPINTFWGTTSIERIADVLPFYGIQKYDIKDVYNVYYQVTHSIKPCQKIEDILNKKFNIYSIVEPIGIHIRLTDKCVENPDPFTMSRGDYLEILRKCREFVATHRGTYFVCSEDKIARREMQEFILETGNEITGTLENPYGIDSSDGGDALSEDESALLDFFALSRCTLILQCTKYSTFSIAASLINRIPLINFYGYENNALTIWKNTADIRIK</sequence>
<proteinExistence type="predicted"/>